<comment type="caution">
    <text evidence="6">The sequence shown here is derived from an EMBL/GenBank/DDBJ whole genome shotgun (WGS) entry which is preliminary data.</text>
</comment>
<comment type="similarity">
    <text evidence="4">Belongs to the WD repeat PAAF1/RPN14 family.</text>
</comment>
<evidence type="ECO:0000256" key="1">
    <source>
        <dbReference type="ARBA" id="ARBA00022574"/>
    </source>
</evidence>
<keyword evidence="1 5" id="KW-0853">WD repeat</keyword>
<dbReference type="PROSITE" id="PS50294">
    <property type="entry name" value="WD_REPEATS_REGION"/>
    <property type="match status" value="1"/>
</dbReference>
<proteinExistence type="inferred from homology"/>
<protein>
    <submittedName>
        <fullName evidence="6">WD40-repeat-containing domain protein</fullName>
    </submittedName>
</protein>
<dbReference type="GO" id="GO:0000502">
    <property type="term" value="C:proteasome complex"/>
    <property type="evidence" value="ECO:0007669"/>
    <property type="project" value="UniProtKB-KW"/>
</dbReference>
<dbReference type="PANTHER" id="PTHR19857">
    <property type="entry name" value="MITOCHONDRIAL DIVISION PROTEIN 1-RELATED"/>
    <property type="match status" value="1"/>
</dbReference>
<keyword evidence="2" id="KW-0677">Repeat</keyword>
<dbReference type="InterPro" id="IPR051179">
    <property type="entry name" value="WD_repeat_multifunction"/>
</dbReference>
<dbReference type="AlphaFoldDB" id="A0A8H4F2G4"/>
<dbReference type="Pfam" id="PF00400">
    <property type="entry name" value="WD40"/>
    <property type="match status" value="1"/>
</dbReference>
<evidence type="ECO:0000256" key="5">
    <source>
        <dbReference type="PROSITE-ProRule" id="PRU00221"/>
    </source>
</evidence>
<dbReference type="InterPro" id="IPR015943">
    <property type="entry name" value="WD40/YVTN_repeat-like_dom_sf"/>
</dbReference>
<accession>A0A8H4F2G4</accession>
<keyword evidence="3" id="KW-0647">Proteasome</keyword>
<evidence type="ECO:0000256" key="4">
    <source>
        <dbReference type="ARBA" id="ARBA00038321"/>
    </source>
</evidence>
<dbReference type="Gene3D" id="2.130.10.10">
    <property type="entry name" value="YVTN repeat-like/Quinoprotein amine dehydrogenase"/>
    <property type="match status" value="2"/>
</dbReference>
<dbReference type="PROSITE" id="PS50082">
    <property type="entry name" value="WD_REPEATS_2"/>
    <property type="match status" value="1"/>
</dbReference>
<evidence type="ECO:0000256" key="3">
    <source>
        <dbReference type="ARBA" id="ARBA00022942"/>
    </source>
</evidence>
<dbReference type="Proteomes" id="UP000469890">
    <property type="component" value="Unassembled WGS sequence"/>
</dbReference>
<dbReference type="PANTHER" id="PTHR19857:SF19">
    <property type="entry name" value="26S PROTEASOME REGULATORY SUBUNIT RPN14"/>
    <property type="match status" value="1"/>
</dbReference>
<dbReference type="EMBL" id="JAAECE010000003">
    <property type="protein sequence ID" value="KAF1803732.1"/>
    <property type="molecule type" value="Genomic_DNA"/>
</dbReference>
<name>A0A8H4F2G4_MUCCL</name>
<dbReference type="SUPFAM" id="SSF50978">
    <property type="entry name" value="WD40 repeat-like"/>
    <property type="match status" value="1"/>
</dbReference>
<evidence type="ECO:0000256" key="2">
    <source>
        <dbReference type="ARBA" id="ARBA00022737"/>
    </source>
</evidence>
<evidence type="ECO:0000313" key="7">
    <source>
        <dbReference type="Proteomes" id="UP000469890"/>
    </source>
</evidence>
<dbReference type="InterPro" id="IPR036322">
    <property type="entry name" value="WD40_repeat_dom_sf"/>
</dbReference>
<sequence length="268" mass="28776">MTLKGHLSDVTTVQFFPSNLVVLTGGSDFLLKIWSVLNGSNPVTLQGHTSASSRDGTVKLWNCGTSSTIATMGNYKFAINKMILTQLPTQYKPAEIETLDPMEVDTADKLVLVALDDGSVRGIHVGTKKEIFATPTSDTPLTAIAYEPETETIFTGSKHGVVQCFSIKNSLEKPQLQWKRGGYAITSLAIKTNENGEKVLCVSNADGSLYQTGSLAAVATASGSIHVEAEFSGSELETVYDIKVMPSETETGCQRIACAVRDGKIKVY</sequence>
<dbReference type="SMART" id="SM00320">
    <property type="entry name" value="WD40"/>
    <property type="match status" value="2"/>
</dbReference>
<feature type="repeat" description="WD" evidence="5">
    <location>
        <begin position="3"/>
        <end position="44"/>
    </location>
</feature>
<organism evidence="6 7">
    <name type="scientific">Mucor circinelloides f. lusitanicus</name>
    <name type="common">Mucor racemosus var. lusitanicus</name>
    <dbReference type="NCBI Taxonomy" id="29924"/>
    <lineage>
        <taxon>Eukaryota</taxon>
        <taxon>Fungi</taxon>
        <taxon>Fungi incertae sedis</taxon>
        <taxon>Mucoromycota</taxon>
        <taxon>Mucoromycotina</taxon>
        <taxon>Mucoromycetes</taxon>
        <taxon>Mucorales</taxon>
        <taxon>Mucorineae</taxon>
        <taxon>Mucoraceae</taxon>
        <taxon>Mucor</taxon>
    </lineage>
</organism>
<gene>
    <name evidence="6" type="ORF">FB192DRAFT_1279536</name>
</gene>
<dbReference type="InterPro" id="IPR001680">
    <property type="entry name" value="WD40_rpt"/>
</dbReference>
<reference evidence="6 7" key="1">
    <citation type="submission" date="2019-09" db="EMBL/GenBank/DDBJ databases">
        <authorList>
            <consortium name="DOE Joint Genome Institute"/>
            <person name="Mondo S.J."/>
            <person name="Navarro-Mendoza M.I."/>
            <person name="Perez-Arques C."/>
            <person name="Panchal S."/>
            <person name="Nicolas F.E."/>
            <person name="Ganguly P."/>
            <person name="Pangilinan J."/>
            <person name="Grigoriev I."/>
            <person name="Heitman J."/>
            <person name="Sanya K."/>
            <person name="Garre V."/>
        </authorList>
    </citation>
    <scope>NUCLEOTIDE SEQUENCE [LARGE SCALE GENOMIC DNA]</scope>
    <source>
        <strain evidence="6 7">MU402</strain>
    </source>
</reference>
<evidence type="ECO:0000313" key="6">
    <source>
        <dbReference type="EMBL" id="KAF1803732.1"/>
    </source>
</evidence>